<accession>A0A5B7E7T0</accession>
<gene>
    <name evidence="1" type="ORF">E2C01_023357</name>
</gene>
<evidence type="ECO:0000313" key="2">
    <source>
        <dbReference type="Proteomes" id="UP000324222"/>
    </source>
</evidence>
<evidence type="ECO:0000313" key="1">
    <source>
        <dbReference type="EMBL" id="MPC30101.1"/>
    </source>
</evidence>
<name>A0A5B7E7T0_PORTR</name>
<dbReference type="EMBL" id="VSRR010002194">
    <property type="protein sequence ID" value="MPC30101.1"/>
    <property type="molecule type" value="Genomic_DNA"/>
</dbReference>
<reference evidence="1 2" key="1">
    <citation type="submission" date="2019-05" db="EMBL/GenBank/DDBJ databases">
        <title>Another draft genome of Portunus trituberculatus and its Hox gene families provides insights of decapod evolution.</title>
        <authorList>
            <person name="Jeong J.-H."/>
            <person name="Song I."/>
            <person name="Kim S."/>
            <person name="Choi T."/>
            <person name="Kim D."/>
            <person name="Ryu S."/>
            <person name="Kim W."/>
        </authorList>
    </citation>
    <scope>NUCLEOTIDE SEQUENCE [LARGE SCALE GENOMIC DNA]</scope>
    <source>
        <tissue evidence="1">Muscle</tissue>
    </source>
</reference>
<comment type="caution">
    <text evidence="1">The sequence shown here is derived from an EMBL/GenBank/DDBJ whole genome shotgun (WGS) entry which is preliminary data.</text>
</comment>
<organism evidence="1 2">
    <name type="scientific">Portunus trituberculatus</name>
    <name type="common">Swimming crab</name>
    <name type="synonym">Neptunus trituberculatus</name>
    <dbReference type="NCBI Taxonomy" id="210409"/>
    <lineage>
        <taxon>Eukaryota</taxon>
        <taxon>Metazoa</taxon>
        <taxon>Ecdysozoa</taxon>
        <taxon>Arthropoda</taxon>
        <taxon>Crustacea</taxon>
        <taxon>Multicrustacea</taxon>
        <taxon>Malacostraca</taxon>
        <taxon>Eumalacostraca</taxon>
        <taxon>Eucarida</taxon>
        <taxon>Decapoda</taxon>
        <taxon>Pleocyemata</taxon>
        <taxon>Brachyura</taxon>
        <taxon>Eubrachyura</taxon>
        <taxon>Portunoidea</taxon>
        <taxon>Portunidae</taxon>
        <taxon>Portuninae</taxon>
        <taxon>Portunus</taxon>
    </lineage>
</organism>
<protein>
    <submittedName>
        <fullName evidence="1">Uncharacterized protein</fullName>
    </submittedName>
</protein>
<dbReference type="AlphaFoldDB" id="A0A5B7E7T0"/>
<keyword evidence="2" id="KW-1185">Reference proteome</keyword>
<proteinExistence type="predicted"/>
<dbReference type="Proteomes" id="UP000324222">
    <property type="component" value="Unassembled WGS sequence"/>
</dbReference>
<sequence>MKLQQVVSKRILFALASRRYAAPTTALTVRYSTMNCRCPSHHGRAGFKVCCGRIAVRSLTVSEGPQLK</sequence>